<dbReference type="NCBIfam" id="TIGR01549">
    <property type="entry name" value="HAD-SF-IA-v1"/>
    <property type="match status" value="1"/>
</dbReference>
<evidence type="ECO:0000313" key="1">
    <source>
        <dbReference type="EMBL" id="AEV95392.1"/>
    </source>
</evidence>
<dbReference type="SUPFAM" id="SSF56784">
    <property type="entry name" value="HAD-like"/>
    <property type="match status" value="1"/>
</dbReference>
<dbReference type="Pfam" id="PF00702">
    <property type="entry name" value="Hydrolase"/>
    <property type="match status" value="1"/>
</dbReference>
<gene>
    <name evidence="1" type="ordered locus">PECL_1130</name>
</gene>
<evidence type="ECO:0000313" key="2">
    <source>
        <dbReference type="Proteomes" id="UP000005444"/>
    </source>
</evidence>
<dbReference type="InterPro" id="IPR006439">
    <property type="entry name" value="HAD-SF_hydro_IA"/>
</dbReference>
<dbReference type="AlphaFoldDB" id="G8PDQ7"/>
<name>G8PDQ7_PEDCP</name>
<dbReference type="KEGG" id="pce:PECL_1130"/>
<keyword evidence="1" id="KW-0378">Hydrolase</keyword>
<dbReference type="CDD" id="cd16416">
    <property type="entry name" value="HAD_BsYqeG-like"/>
    <property type="match status" value="1"/>
</dbReference>
<accession>G8PDQ7</accession>
<dbReference type="HOGENOM" id="CLU_056221_4_0_9"/>
<dbReference type="Proteomes" id="UP000005444">
    <property type="component" value="Chromosome"/>
</dbReference>
<dbReference type="STRING" id="701521.PECL_1130"/>
<dbReference type="PATRIC" id="fig|701521.8.peg.1072"/>
<sequence length="179" mass="20483">MSIFKPTWMVERIYDLSADDLKNNGVEAVLTDLDNTLIAWNNPDGTQELLDWFDMMRTAGIKVIVVSNNNHHRVQLAVEKFGLPFESRALKPLTFGINKAIKHYQLDRKGVIMVGDQLITDMVSANMAEVRGVLVKPLVGSDAWNTRINRFLEQFIKIILKRKYPELKWNRGLKNNGSN</sequence>
<dbReference type="NCBIfam" id="TIGR01662">
    <property type="entry name" value="HAD-SF-IIIA"/>
    <property type="match status" value="1"/>
</dbReference>
<dbReference type="GO" id="GO:0008962">
    <property type="term" value="F:phosphatidylglycerophosphatase activity"/>
    <property type="evidence" value="ECO:0007669"/>
    <property type="project" value="InterPro"/>
</dbReference>
<dbReference type="RefSeq" id="WP_014215588.1">
    <property type="nucleotide sequence ID" value="NC_016605.1"/>
</dbReference>
<organism evidence="1 2">
    <name type="scientific">Pediococcus claussenii (strain ATCC BAA-344 / DSM 14800 / JCM 18046 / KCTC 3811 / LMG 21948 / P06)</name>
    <dbReference type="NCBI Taxonomy" id="701521"/>
    <lineage>
        <taxon>Bacteria</taxon>
        <taxon>Bacillati</taxon>
        <taxon>Bacillota</taxon>
        <taxon>Bacilli</taxon>
        <taxon>Lactobacillales</taxon>
        <taxon>Lactobacillaceae</taxon>
        <taxon>Pediococcus</taxon>
    </lineage>
</organism>
<proteinExistence type="predicted"/>
<dbReference type="InterPro" id="IPR010021">
    <property type="entry name" value="PGPP1/Gep4"/>
</dbReference>
<dbReference type="InterPro" id="IPR036412">
    <property type="entry name" value="HAD-like_sf"/>
</dbReference>
<dbReference type="Gene3D" id="3.40.50.1000">
    <property type="entry name" value="HAD superfamily/HAD-like"/>
    <property type="match status" value="1"/>
</dbReference>
<dbReference type="InterPro" id="IPR006549">
    <property type="entry name" value="HAD-SF_hydro_IIIA"/>
</dbReference>
<dbReference type="InterPro" id="IPR023214">
    <property type="entry name" value="HAD_sf"/>
</dbReference>
<keyword evidence="2" id="KW-1185">Reference proteome</keyword>
<protein>
    <submittedName>
        <fullName evidence="1">HAD hydrolase, IA, variant 1 family protein</fullName>
    </submittedName>
</protein>
<dbReference type="eggNOG" id="COG2179">
    <property type="taxonomic scope" value="Bacteria"/>
</dbReference>
<reference evidence="1 2" key="1">
    <citation type="journal article" date="2012" name="J. Bacteriol.">
        <title>Complete Genome Sequence of the Beer Spoilage Organism Pediococcus claussenii ATCC BAA-344T.</title>
        <authorList>
            <person name="Pittet V."/>
            <person name="Abegunde T."/>
            <person name="Marfleet T."/>
            <person name="Haakensen M."/>
            <person name="Morrow K."/>
            <person name="Jayaprakash T."/>
            <person name="Schroeder K."/>
            <person name="Trost B."/>
            <person name="Byrns S."/>
            <person name="Bergsveinson J."/>
            <person name="Kusalik A."/>
            <person name="Ziola B."/>
        </authorList>
    </citation>
    <scope>NUCLEOTIDE SEQUENCE [LARGE SCALE GENOMIC DNA]</scope>
    <source>
        <strain evidence="1 2">ATCC BAA-344</strain>
    </source>
</reference>
<dbReference type="EMBL" id="CP003137">
    <property type="protein sequence ID" value="AEV95392.1"/>
    <property type="molecule type" value="Genomic_DNA"/>
</dbReference>
<dbReference type="NCBIfam" id="TIGR01668">
    <property type="entry name" value="YqeG_hyp_ppase"/>
    <property type="match status" value="1"/>
</dbReference>